<dbReference type="Gene3D" id="3.40.50.300">
    <property type="entry name" value="P-loop containing nucleotide triphosphate hydrolases"/>
    <property type="match status" value="1"/>
</dbReference>
<proteinExistence type="predicted"/>
<dbReference type="AlphaFoldDB" id="A0A7C5JWA8"/>
<sequence>MKEETDYVDERTLEMLKALSEQVVEVSAEFDSIEGVVETIRVPKSLVQGFTPRVEIMRLF</sequence>
<protein>
    <submittedName>
        <fullName evidence="1">Uncharacterized protein</fullName>
    </submittedName>
</protein>
<dbReference type="Proteomes" id="UP000886217">
    <property type="component" value="Unassembled WGS sequence"/>
</dbReference>
<reference evidence="1" key="1">
    <citation type="journal article" date="2020" name="mSystems">
        <title>Genome- and Community-Level Interaction Insights into Carbon Utilization and Element Cycling Functions of Hydrothermarchaeota in Hydrothermal Sediment.</title>
        <authorList>
            <person name="Zhou Z."/>
            <person name="Liu Y."/>
            <person name="Xu W."/>
            <person name="Pan J."/>
            <person name="Luo Z.H."/>
            <person name="Li M."/>
        </authorList>
    </citation>
    <scope>NUCLEOTIDE SEQUENCE [LARGE SCALE GENOMIC DNA]</scope>
    <source>
        <strain evidence="1">HyVt-93</strain>
    </source>
</reference>
<evidence type="ECO:0000313" key="1">
    <source>
        <dbReference type="EMBL" id="HHI00382.1"/>
    </source>
</evidence>
<gene>
    <name evidence="1" type="ORF">ENL40_02720</name>
</gene>
<dbReference type="EMBL" id="DRTU01000114">
    <property type="protein sequence ID" value="HHI00382.1"/>
    <property type="molecule type" value="Genomic_DNA"/>
</dbReference>
<accession>A0A7C5JWA8</accession>
<comment type="caution">
    <text evidence="1">The sequence shown here is derived from an EMBL/GenBank/DDBJ whole genome shotgun (WGS) entry which is preliminary data.</text>
</comment>
<name>A0A7C5JWA8_THELI</name>
<dbReference type="InterPro" id="IPR027417">
    <property type="entry name" value="P-loop_NTPase"/>
</dbReference>
<organism evidence="1">
    <name type="scientific">Thermococcus litoralis</name>
    <dbReference type="NCBI Taxonomy" id="2265"/>
    <lineage>
        <taxon>Archaea</taxon>
        <taxon>Methanobacteriati</taxon>
        <taxon>Methanobacteriota</taxon>
        <taxon>Thermococci</taxon>
        <taxon>Thermococcales</taxon>
        <taxon>Thermococcaceae</taxon>
        <taxon>Thermococcus</taxon>
    </lineage>
</organism>